<evidence type="ECO:0000313" key="4">
    <source>
        <dbReference type="Proteomes" id="UP000233440"/>
    </source>
</evidence>
<proteinExistence type="inferred from homology"/>
<sequence>MRGKQRGAGILLIVLLILIGILSIKQYEDWKNAFSRKTHTVTSNTIRTLNVNTKKFHSSAVIGAIGDILIHDWVYEDAKTKTGYDFKPIFQNVKSMMQKPDLLIANQESTPGGTQLGVSSYPCFNSPYEIVDAIIDAGVDFVTTANNHALDKGEKGLLSALSYYDKVHLPHVGTFKSKEDQETLRIENINGIKIAILSYTYGTNGIPVPEGKDYLVNLIDKDKILSELKTARQQADAVVLSMHWGIEYQRQPNEEQKQMARLFTDGGADIILGSHPHVLQPIQKLHTKDGRDAVVVYSLGNFISGQMWDYKNIGGMFEVKVSKYVTSSGSSIKLENVKFFPTFVHNQKMKNFRLYPLQEAYAKGMADHSYQEIMAHMMDGIK</sequence>
<keyword evidence="4" id="KW-1185">Reference proteome</keyword>
<evidence type="ECO:0000313" key="3">
    <source>
        <dbReference type="EMBL" id="PKR85614.1"/>
    </source>
</evidence>
<dbReference type="Pfam" id="PF09587">
    <property type="entry name" value="PGA_cap"/>
    <property type="match status" value="1"/>
</dbReference>
<protein>
    <submittedName>
        <fullName evidence="3">Capsular biosynthesis protein</fullName>
    </submittedName>
</protein>
<dbReference type="PANTHER" id="PTHR33393:SF12">
    <property type="entry name" value="CAPSULE BIOSYNTHESIS PROTEIN CAPA"/>
    <property type="match status" value="1"/>
</dbReference>
<dbReference type="Proteomes" id="UP000233440">
    <property type="component" value="Unassembled WGS sequence"/>
</dbReference>
<dbReference type="InterPro" id="IPR052169">
    <property type="entry name" value="CW_Biosynth-Accessory"/>
</dbReference>
<dbReference type="RefSeq" id="WP_101353663.1">
    <property type="nucleotide sequence ID" value="NZ_PIQO01000004.1"/>
</dbReference>
<dbReference type="OrthoDB" id="9810906at2"/>
<dbReference type="InterPro" id="IPR019079">
    <property type="entry name" value="Capsule_synth_CapA"/>
</dbReference>
<dbReference type="CDD" id="cd07381">
    <property type="entry name" value="MPP_CapA"/>
    <property type="match status" value="1"/>
</dbReference>
<dbReference type="SMART" id="SM00854">
    <property type="entry name" value="PGA_cap"/>
    <property type="match status" value="1"/>
</dbReference>
<name>A0A2N3LM37_9BACI</name>
<evidence type="ECO:0000256" key="1">
    <source>
        <dbReference type="ARBA" id="ARBA00005662"/>
    </source>
</evidence>
<dbReference type="SUPFAM" id="SSF56300">
    <property type="entry name" value="Metallo-dependent phosphatases"/>
    <property type="match status" value="1"/>
</dbReference>
<dbReference type="InterPro" id="IPR029052">
    <property type="entry name" value="Metallo-depent_PP-like"/>
</dbReference>
<comment type="caution">
    <text evidence="3">The sequence shown here is derived from an EMBL/GenBank/DDBJ whole genome shotgun (WGS) entry which is preliminary data.</text>
</comment>
<dbReference type="AlphaFoldDB" id="A0A2N3LM37"/>
<reference evidence="3 4" key="1">
    <citation type="submission" date="2017-11" db="EMBL/GenBank/DDBJ databases">
        <title>Bacillus camelliae sp. nov., isolated from pu'er tea.</title>
        <authorList>
            <person name="Niu L."/>
        </authorList>
    </citation>
    <scope>NUCLEOTIDE SEQUENCE [LARGE SCALE GENOMIC DNA]</scope>
    <source>
        <strain evidence="3 4">7578-1</strain>
    </source>
</reference>
<dbReference type="PANTHER" id="PTHR33393">
    <property type="entry name" value="POLYGLUTAMINE SYNTHESIS ACCESSORY PROTEIN RV0574C-RELATED"/>
    <property type="match status" value="1"/>
</dbReference>
<evidence type="ECO:0000259" key="2">
    <source>
        <dbReference type="SMART" id="SM00854"/>
    </source>
</evidence>
<dbReference type="EMBL" id="PIQO01000004">
    <property type="protein sequence ID" value="PKR85614.1"/>
    <property type="molecule type" value="Genomic_DNA"/>
</dbReference>
<gene>
    <name evidence="3" type="ORF">CWO92_07850</name>
</gene>
<dbReference type="Gene3D" id="3.60.21.10">
    <property type="match status" value="1"/>
</dbReference>
<organism evidence="3 4">
    <name type="scientific">Heyndrickxia camelliae</name>
    <dbReference type="NCBI Taxonomy" id="1707093"/>
    <lineage>
        <taxon>Bacteria</taxon>
        <taxon>Bacillati</taxon>
        <taxon>Bacillota</taxon>
        <taxon>Bacilli</taxon>
        <taxon>Bacillales</taxon>
        <taxon>Bacillaceae</taxon>
        <taxon>Heyndrickxia</taxon>
    </lineage>
</organism>
<accession>A0A2N3LM37</accession>
<comment type="similarity">
    <text evidence="1">Belongs to the CapA family.</text>
</comment>
<feature type="domain" description="Capsule synthesis protein CapA" evidence="2">
    <location>
        <begin position="61"/>
        <end position="306"/>
    </location>
</feature>